<dbReference type="SUPFAM" id="SSF57610">
    <property type="entry name" value="Thyroglobulin type-1 domain"/>
    <property type="match status" value="2"/>
</dbReference>
<gene>
    <name evidence="5" type="ORF">MELIAE_LOCUS3407</name>
</gene>
<dbReference type="PROSITE" id="PS51162">
    <property type="entry name" value="THYROGLOBULIN_1_2"/>
    <property type="match status" value="2"/>
</dbReference>
<keyword evidence="1" id="KW-1015">Disulfide bond</keyword>
<sequence>MYTKYCFLSFLLLFNNVKSDSCSFPLVTEFSQKTCIDKGKNNSFTYYYFKGTTCIPTCKKYDPTSDNQVPDDGVCPLGYLNTRRCNGSKNVDKKCTTDKDCGKLSKCKQKCFPITESCMSYHAQTMDFNKTYYSAQKFKPTCLNDGTWAPKQCKGGETGRCFCFDANGKRLFGEALHKDSKDMTCACSKKREEILSSGKRSFLFLHCDSMGNFEPLQCDGAQCWCAEPKTGDLTSAVVPIRAVMHLPCYDSGTFGDQYFRQCDSEKYAQEIQKREQMYHGVTSFNFRYLKCDGDGAFGPYNVSESRPFCTWRDGSKISPYMGQDMGDLDTLNCNCARDQKRYGTSLYCQQSGNYNNTQTSPSGDKYCVDADGFATSDLNPDKECDMFY</sequence>
<protein>
    <recommendedName>
        <fullName evidence="4">Thyroglobulin type-1 domain-containing protein</fullName>
    </recommendedName>
</protein>
<dbReference type="Pfam" id="PF00086">
    <property type="entry name" value="Thyroglobulin_1"/>
    <property type="match status" value="2"/>
</dbReference>
<evidence type="ECO:0000256" key="2">
    <source>
        <dbReference type="PROSITE-ProRule" id="PRU00500"/>
    </source>
</evidence>
<dbReference type="AlphaFoldDB" id="A0A9P0AVM5"/>
<feature type="chain" id="PRO_5040282462" description="Thyroglobulin type-1 domain-containing protein" evidence="3">
    <location>
        <begin position="20"/>
        <end position="388"/>
    </location>
</feature>
<evidence type="ECO:0000313" key="5">
    <source>
        <dbReference type="EMBL" id="CAH0550635.1"/>
    </source>
</evidence>
<dbReference type="InterPro" id="IPR036857">
    <property type="entry name" value="Thyroglobulin_1_sf"/>
</dbReference>
<keyword evidence="3" id="KW-0732">Signal</keyword>
<feature type="signal peptide" evidence="3">
    <location>
        <begin position="1"/>
        <end position="19"/>
    </location>
</feature>
<evidence type="ECO:0000256" key="1">
    <source>
        <dbReference type="ARBA" id="ARBA00023157"/>
    </source>
</evidence>
<name>A0A9P0AVM5_BRAAE</name>
<feature type="domain" description="Thyroglobulin type-1" evidence="4">
    <location>
        <begin position="187"/>
        <end position="248"/>
    </location>
</feature>
<dbReference type="OrthoDB" id="6409105at2759"/>
<dbReference type="Proteomes" id="UP001154078">
    <property type="component" value="Chromosome 2"/>
</dbReference>
<accession>A0A9P0AVM5</accession>
<reference evidence="5" key="1">
    <citation type="submission" date="2021-12" db="EMBL/GenBank/DDBJ databases">
        <authorList>
            <person name="King R."/>
        </authorList>
    </citation>
    <scope>NUCLEOTIDE SEQUENCE</scope>
</reference>
<feature type="domain" description="Thyroglobulin type-1" evidence="4">
    <location>
        <begin position="115"/>
        <end position="185"/>
    </location>
</feature>
<organism evidence="5 6">
    <name type="scientific">Brassicogethes aeneus</name>
    <name type="common">Rape pollen beetle</name>
    <name type="synonym">Meligethes aeneus</name>
    <dbReference type="NCBI Taxonomy" id="1431903"/>
    <lineage>
        <taxon>Eukaryota</taxon>
        <taxon>Metazoa</taxon>
        <taxon>Ecdysozoa</taxon>
        <taxon>Arthropoda</taxon>
        <taxon>Hexapoda</taxon>
        <taxon>Insecta</taxon>
        <taxon>Pterygota</taxon>
        <taxon>Neoptera</taxon>
        <taxon>Endopterygota</taxon>
        <taxon>Coleoptera</taxon>
        <taxon>Polyphaga</taxon>
        <taxon>Cucujiformia</taxon>
        <taxon>Nitidulidae</taxon>
        <taxon>Meligethinae</taxon>
        <taxon>Brassicogethes</taxon>
    </lineage>
</organism>
<dbReference type="SMART" id="SM00211">
    <property type="entry name" value="TY"/>
    <property type="match status" value="3"/>
</dbReference>
<dbReference type="InterPro" id="IPR000716">
    <property type="entry name" value="Thyroglobulin_1"/>
</dbReference>
<keyword evidence="6" id="KW-1185">Reference proteome</keyword>
<proteinExistence type="predicted"/>
<dbReference type="Gene3D" id="4.10.800.10">
    <property type="entry name" value="Thyroglobulin type-1"/>
    <property type="match status" value="2"/>
</dbReference>
<comment type="caution">
    <text evidence="2">Lacks conserved residue(s) required for the propagation of feature annotation.</text>
</comment>
<evidence type="ECO:0000256" key="3">
    <source>
        <dbReference type="SAM" id="SignalP"/>
    </source>
</evidence>
<evidence type="ECO:0000259" key="4">
    <source>
        <dbReference type="PROSITE" id="PS51162"/>
    </source>
</evidence>
<evidence type="ECO:0000313" key="6">
    <source>
        <dbReference type="Proteomes" id="UP001154078"/>
    </source>
</evidence>
<dbReference type="EMBL" id="OV121133">
    <property type="protein sequence ID" value="CAH0550635.1"/>
    <property type="molecule type" value="Genomic_DNA"/>
</dbReference>